<organism evidence="1 2">
    <name type="scientific">Leclercia adecarboxylata</name>
    <dbReference type="NCBI Taxonomy" id="83655"/>
    <lineage>
        <taxon>Bacteria</taxon>
        <taxon>Pseudomonadati</taxon>
        <taxon>Pseudomonadota</taxon>
        <taxon>Gammaproteobacteria</taxon>
        <taxon>Enterobacterales</taxon>
        <taxon>Enterobacteriaceae</taxon>
        <taxon>Leclercia</taxon>
    </lineage>
</organism>
<protein>
    <submittedName>
        <fullName evidence="1">Uncharacterized protein</fullName>
    </submittedName>
</protein>
<gene>
    <name evidence="1" type="ORF">ES815_22310</name>
</gene>
<evidence type="ECO:0000313" key="2">
    <source>
        <dbReference type="Proteomes" id="UP000317812"/>
    </source>
</evidence>
<dbReference type="EMBL" id="CP035382">
    <property type="protein sequence ID" value="QDK20896.1"/>
    <property type="molecule type" value="Genomic_DNA"/>
</dbReference>
<reference evidence="1 2" key="1">
    <citation type="submission" date="2019-01" db="EMBL/GenBank/DDBJ databases">
        <title>Florfenicol resistance in Enterobacteriaceae and whole-genome sequence analysis of florfenicol-resistant Leclercia adecarboxylata strain R25.</title>
        <authorList>
            <person name="Bao Q."/>
            <person name="Ying Y."/>
        </authorList>
    </citation>
    <scope>NUCLEOTIDE SEQUENCE [LARGE SCALE GENOMIC DNA]</scope>
    <source>
        <strain evidence="1 2">R25</strain>
    </source>
</reference>
<dbReference type="AlphaFoldDB" id="A0AAP9DDR2"/>
<dbReference type="Proteomes" id="UP000317812">
    <property type="component" value="Chromosome"/>
</dbReference>
<sequence length="76" mass="8683">MAAVSNNLPVVTKTLPLVEELIKDGLYDEQFRVIDDEGIPIVNTLYFIRNKSGEKFKDFTDSQGYVNECSLKNRQN</sequence>
<proteinExistence type="predicted"/>
<evidence type="ECO:0000313" key="1">
    <source>
        <dbReference type="EMBL" id="QDK20896.1"/>
    </source>
</evidence>
<name>A0AAP9DDR2_9ENTR</name>
<dbReference type="RefSeq" id="WP_185902364.1">
    <property type="nucleotide sequence ID" value="NZ_CP035382.1"/>
</dbReference>
<accession>A0AAP9DDR2</accession>